<accession>A0ABX0SUJ8</accession>
<dbReference type="RefSeq" id="WP_208400160.1">
    <property type="nucleotide sequence ID" value="NZ_JAANOU010000001.1"/>
</dbReference>
<dbReference type="InterPro" id="IPR037401">
    <property type="entry name" value="SnoaL-like"/>
</dbReference>
<dbReference type="Gene3D" id="3.10.450.50">
    <property type="match status" value="1"/>
</dbReference>
<dbReference type="InterPro" id="IPR032710">
    <property type="entry name" value="NTF2-like_dom_sf"/>
</dbReference>
<dbReference type="Pfam" id="PF13577">
    <property type="entry name" value="SnoaL_4"/>
    <property type="match status" value="1"/>
</dbReference>
<sequence length="159" mass="17690">MSQPAPTALTPASAAERLAAIEDIKQLKARYFRLMDTKDWTALREVFTDDAHMDIDGFPRDGGDAITAFLSKVLTPLRTVHHGHMPEITLISRDQASGVWAMFDYVEFPSDGLPRGFHGYGHYHDQYRVERGAWRIASTRVARLRIDPLSGGLPDGAPA</sequence>
<organism evidence="2 3">
    <name type="scientific">Amycolatopsis viridis</name>
    <dbReference type="NCBI Taxonomy" id="185678"/>
    <lineage>
        <taxon>Bacteria</taxon>
        <taxon>Bacillati</taxon>
        <taxon>Actinomycetota</taxon>
        <taxon>Actinomycetes</taxon>
        <taxon>Pseudonocardiales</taxon>
        <taxon>Pseudonocardiaceae</taxon>
        <taxon>Amycolatopsis</taxon>
    </lineage>
</organism>
<evidence type="ECO:0000313" key="2">
    <source>
        <dbReference type="EMBL" id="NIH80637.1"/>
    </source>
</evidence>
<evidence type="ECO:0000313" key="3">
    <source>
        <dbReference type="Proteomes" id="UP000754495"/>
    </source>
</evidence>
<dbReference type="Proteomes" id="UP000754495">
    <property type="component" value="Unassembled WGS sequence"/>
</dbReference>
<gene>
    <name evidence="2" type="ORF">FHX46_003167</name>
</gene>
<proteinExistence type="predicted"/>
<keyword evidence="3" id="KW-1185">Reference proteome</keyword>
<protein>
    <recommendedName>
        <fullName evidence="1">SnoaL-like domain-containing protein</fullName>
    </recommendedName>
</protein>
<reference evidence="2 3" key="1">
    <citation type="submission" date="2020-03" db="EMBL/GenBank/DDBJ databases">
        <title>Sequencing the genomes of 1000 actinobacteria strains.</title>
        <authorList>
            <person name="Klenk H.-P."/>
        </authorList>
    </citation>
    <scope>NUCLEOTIDE SEQUENCE [LARGE SCALE GENOMIC DNA]</scope>
    <source>
        <strain evidence="2 3">DSM 45668</strain>
    </source>
</reference>
<dbReference type="EMBL" id="JAANOU010000001">
    <property type="protein sequence ID" value="NIH80637.1"/>
    <property type="molecule type" value="Genomic_DNA"/>
</dbReference>
<dbReference type="SUPFAM" id="SSF54427">
    <property type="entry name" value="NTF2-like"/>
    <property type="match status" value="1"/>
</dbReference>
<comment type="caution">
    <text evidence="2">The sequence shown here is derived from an EMBL/GenBank/DDBJ whole genome shotgun (WGS) entry which is preliminary data.</text>
</comment>
<feature type="domain" description="SnoaL-like" evidence="1">
    <location>
        <begin position="16"/>
        <end position="139"/>
    </location>
</feature>
<name>A0ABX0SUJ8_9PSEU</name>
<evidence type="ECO:0000259" key="1">
    <source>
        <dbReference type="Pfam" id="PF13577"/>
    </source>
</evidence>
<dbReference type="CDD" id="cd00531">
    <property type="entry name" value="NTF2_like"/>
    <property type="match status" value="1"/>
</dbReference>